<dbReference type="EMBL" id="LXQA010024940">
    <property type="protein sequence ID" value="MCH93443.1"/>
    <property type="molecule type" value="Genomic_DNA"/>
</dbReference>
<dbReference type="GO" id="GO:0007623">
    <property type="term" value="P:circadian rhythm"/>
    <property type="evidence" value="ECO:0007669"/>
    <property type="project" value="InterPro"/>
</dbReference>
<dbReference type="InterPro" id="IPR039928">
    <property type="entry name" value="LNK"/>
</dbReference>
<dbReference type="GO" id="GO:0006355">
    <property type="term" value="P:regulation of DNA-templated transcription"/>
    <property type="evidence" value="ECO:0007669"/>
    <property type="project" value="InterPro"/>
</dbReference>
<proteinExistence type="predicted"/>
<evidence type="ECO:0000313" key="3">
    <source>
        <dbReference type="Proteomes" id="UP000265520"/>
    </source>
</evidence>
<dbReference type="Proteomes" id="UP000265520">
    <property type="component" value="Unassembled WGS sequence"/>
</dbReference>
<keyword evidence="3" id="KW-1185">Reference proteome</keyword>
<evidence type="ECO:0000256" key="1">
    <source>
        <dbReference type="SAM" id="MobiDB-lite"/>
    </source>
</evidence>
<protein>
    <submittedName>
        <fullName evidence="2">Uncharacterized protein</fullName>
    </submittedName>
</protein>
<dbReference type="AlphaFoldDB" id="A0A392N1I0"/>
<feature type="region of interest" description="Disordered" evidence="1">
    <location>
        <begin position="1"/>
        <end position="21"/>
    </location>
</feature>
<dbReference type="PANTHER" id="PTHR33334:SF10">
    <property type="entry name" value="PROTEIN LNK4"/>
    <property type="match status" value="1"/>
</dbReference>
<organism evidence="2 3">
    <name type="scientific">Trifolium medium</name>
    <dbReference type="NCBI Taxonomy" id="97028"/>
    <lineage>
        <taxon>Eukaryota</taxon>
        <taxon>Viridiplantae</taxon>
        <taxon>Streptophyta</taxon>
        <taxon>Embryophyta</taxon>
        <taxon>Tracheophyta</taxon>
        <taxon>Spermatophyta</taxon>
        <taxon>Magnoliopsida</taxon>
        <taxon>eudicotyledons</taxon>
        <taxon>Gunneridae</taxon>
        <taxon>Pentapetalae</taxon>
        <taxon>rosids</taxon>
        <taxon>fabids</taxon>
        <taxon>Fabales</taxon>
        <taxon>Fabaceae</taxon>
        <taxon>Papilionoideae</taxon>
        <taxon>50 kb inversion clade</taxon>
        <taxon>NPAAA clade</taxon>
        <taxon>Hologalegina</taxon>
        <taxon>IRL clade</taxon>
        <taxon>Trifolieae</taxon>
        <taxon>Trifolium</taxon>
    </lineage>
</organism>
<sequence length="113" mass="12853">MDLSEQFSGDEAMHNHSSIEESTLQNLEAIISQFTDKTRISFRDALYRLARDTKQQLVVEDLDGDVSMQEPMSWGVHNESLRSEDEQPMESETNSVDRAVANLMFNGTAYCEC</sequence>
<comment type="caution">
    <text evidence="2">The sequence shown here is derived from an EMBL/GenBank/DDBJ whole genome shotgun (WGS) entry which is preliminary data.</text>
</comment>
<evidence type="ECO:0000313" key="2">
    <source>
        <dbReference type="EMBL" id="MCH93443.1"/>
    </source>
</evidence>
<dbReference type="PANTHER" id="PTHR33334">
    <property type="entry name" value="PROTEIN LNK1"/>
    <property type="match status" value="1"/>
</dbReference>
<accession>A0A392N1I0</accession>
<name>A0A392N1I0_9FABA</name>
<reference evidence="2 3" key="1">
    <citation type="journal article" date="2018" name="Front. Plant Sci.">
        <title>Red Clover (Trifolium pratense) and Zigzag Clover (T. medium) - A Picture of Genomic Similarities and Differences.</title>
        <authorList>
            <person name="Dluhosova J."/>
            <person name="Istvanek J."/>
            <person name="Nedelnik J."/>
            <person name="Repkova J."/>
        </authorList>
    </citation>
    <scope>NUCLEOTIDE SEQUENCE [LARGE SCALE GENOMIC DNA]</scope>
    <source>
        <strain evidence="3">cv. 10/8</strain>
        <tissue evidence="2">Leaf</tissue>
    </source>
</reference>